<sequence length="513" mass="56504">MASVGSASSSSTSVNQVHSPRPASSMSEHGGRVVPARQSSRGGGGGPSSPPGSREYPEVPVRRRGAGAAGGHQRQPSIDARGYLRTLNELFFGKFCVDELFCREFREQLVRRIQESTFRYTPADLQDILDDVVEACKSTRLSLDVVSQWRLNYFVRNQSASVIDHIFLMNANVMAYDPRFSSMCLDTFCADPLCSEIHAGRVTEEDKAKAFRRVLNVVLNEALRVRLVTKEQKTEVRVRLVKSTYATEDRIGAVRELAVLVLLGQDEARRELAAYAISGFGLPWTQPDLAAAGPEESCNLDPDMVHRKALSIMNNAYLESILDVRRLGMSISADEVAKLRTLWARHSTRSPDAAGMLTLPMLLHLLVHCSEDGLQEALPQPGAPAAVGGGEAGGLSSRIEQVEDAALQIVQNLGLAWELGDNPPRDLRQFCMVLLLDLGSVLSRLLVHEAPGRADAGPDSDAREIGVVEDGLFAKWWDVCDAVVRFERLQRRYHTAFVVLYIKLESEKLLGQK</sequence>
<comment type="caution">
    <text evidence="1">The sequence shown here is derived from an EMBL/GenBank/DDBJ whole genome shotgun (WGS) entry which is preliminary data.</text>
</comment>
<feature type="non-terminal residue" evidence="1">
    <location>
        <position position="513"/>
    </location>
</feature>
<accession>A0ACC1KSC8</accession>
<keyword evidence="2" id="KW-1185">Reference proteome</keyword>
<evidence type="ECO:0000313" key="2">
    <source>
        <dbReference type="Proteomes" id="UP001140087"/>
    </source>
</evidence>
<protein>
    <submittedName>
        <fullName evidence="1">Uncharacterized protein</fullName>
    </submittedName>
</protein>
<proteinExistence type="predicted"/>
<gene>
    <name evidence="1" type="ORF">H4R21_005638</name>
</gene>
<organism evidence="1 2">
    <name type="scientific">Coemansia helicoidea</name>
    <dbReference type="NCBI Taxonomy" id="1286919"/>
    <lineage>
        <taxon>Eukaryota</taxon>
        <taxon>Fungi</taxon>
        <taxon>Fungi incertae sedis</taxon>
        <taxon>Zoopagomycota</taxon>
        <taxon>Kickxellomycotina</taxon>
        <taxon>Kickxellomycetes</taxon>
        <taxon>Kickxellales</taxon>
        <taxon>Kickxellaceae</taxon>
        <taxon>Coemansia</taxon>
    </lineage>
</organism>
<reference evidence="1" key="1">
    <citation type="submission" date="2022-07" db="EMBL/GenBank/DDBJ databases">
        <title>Phylogenomic reconstructions and comparative analyses of Kickxellomycotina fungi.</title>
        <authorList>
            <person name="Reynolds N.K."/>
            <person name="Stajich J.E."/>
            <person name="Barry K."/>
            <person name="Grigoriev I.V."/>
            <person name="Crous P."/>
            <person name="Smith M.E."/>
        </authorList>
    </citation>
    <scope>NUCLEOTIDE SEQUENCE</scope>
    <source>
        <strain evidence="1">BCRC 34780</strain>
    </source>
</reference>
<evidence type="ECO:0000313" key="1">
    <source>
        <dbReference type="EMBL" id="KAJ2794079.1"/>
    </source>
</evidence>
<dbReference type="Proteomes" id="UP001140087">
    <property type="component" value="Unassembled WGS sequence"/>
</dbReference>
<name>A0ACC1KSC8_9FUNG</name>
<dbReference type="EMBL" id="JANBUN010002636">
    <property type="protein sequence ID" value="KAJ2794079.1"/>
    <property type="molecule type" value="Genomic_DNA"/>
</dbReference>